<protein>
    <recommendedName>
        <fullName evidence="2">histidine kinase</fullName>
        <ecNumber evidence="2">2.7.13.3</ecNumber>
    </recommendedName>
</protein>
<comment type="catalytic activity">
    <reaction evidence="1">
        <text>ATP + protein L-histidine = ADP + protein N-phospho-L-histidine.</text>
        <dbReference type="EC" id="2.7.13.3"/>
    </reaction>
</comment>
<keyword evidence="12" id="KW-1185">Reference proteome</keyword>
<accession>A0ABT4JQT6</accession>
<dbReference type="SUPFAM" id="SSF47384">
    <property type="entry name" value="Homodimeric domain of signal transducing histidine kinase"/>
    <property type="match status" value="1"/>
</dbReference>
<dbReference type="InterPro" id="IPR036890">
    <property type="entry name" value="HATPase_C_sf"/>
</dbReference>
<proteinExistence type="predicted"/>
<dbReference type="EMBL" id="JAPUBN010000007">
    <property type="protein sequence ID" value="MCZ2720521.1"/>
    <property type="molecule type" value="Genomic_DNA"/>
</dbReference>
<organism evidence="11 12">
    <name type="scientific">Marinomonas phaeophyticola</name>
    <dbReference type="NCBI Taxonomy" id="3004091"/>
    <lineage>
        <taxon>Bacteria</taxon>
        <taxon>Pseudomonadati</taxon>
        <taxon>Pseudomonadota</taxon>
        <taxon>Gammaproteobacteria</taxon>
        <taxon>Oceanospirillales</taxon>
        <taxon>Oceanospirillaceae</taxon>
        <taxon>Marinomonas</taxon>
    </lineage>
</organism>
<dbReference type="InterPro" id="IPR013767">
    <property type="entry name" value="PAS_fold"/>
</dbReference>
<evidence type="ECO:0000256" key="6">
    <source>
        <dbReference type="ARBA" id="ARBA00022777"/>
    </source>
</evidence>
<dbReference type="EC" id="2.7.13.3" evidence="2"/>
<evidence type="ECO:0000256" key="3">
    <source>
        <dbReference type="ARBA" id="ARBA00022553"/>
    </source>
</evidence>
<dbReference type="PANTHER" id="PTHR43065:SF46">
    <property type="entry name" value="C4-DICARBOXYLATE TRANSPORT SENSOR PROTEIN DCTB"/>
    <property type="match status" value="1"/>
</dbReference>
<keyword evidence="9" id="KW-1133">Transmembrane helix</keyword>
<comment type="caution">
    <text evidence="11">The sequence shown here is derived from an EMBL/GenBank/DDBJ whole genome shotgun (WGS) entry which is preliminary data.</text>
</comment>
<dbReference type="SMART" id="SM00091">
    <property type="entry name" value="PAS"/>
    <property type="match status" value="1"/>
</dbReference>
<dbReference type="NCBIfam" id="TIGR00229">
    <property type="entry name" value="sensory_box"/>
    <property type="match status" value="1"/>
</dbReference>
<dbReference type="InterPro" id="IPR005467">
    <property type="entry name" value="His_kinase_dom"/>
</dbReference>
<dbReference type="Pfam" id="PF00512">
    <property type="entry name" value="HisKA"/>
    <property type="match status" value="1"/>
</dbReference>
<dbReference type="InterPro" id="IPR017055">
    <property type="entry name" value="Sig_transdc_His_kinase_DctB"/>
</dbReference>
<dbReference type="InterPro" id="IPR000014">
    <property type="entry name" value="PAS"/>
</dbReference>
<dbReference type="Gene3D" id="3.30.450.20">
    <property type="entry name" value="PAS domain"/>
    <property type="match status" value="2"/>
</dbReference>
<dbReference type="PROSITE" id="PS50109">
    <property type="entry name" value="HIS_KIN"/>
    <property type="match status" value="1"/>
</dbReference>
<dbReference type="Proteomes" id="UP001149719">
    <property type="component" value="Unassembled WGS sequence"/>
</dbReference>
<dbReference type="PIRSF" id="PIRSF036431">
    <property type="entry name" value="STHK_DctB"/>
    <property type="match status" value="1"/>
</dbReference>
<keyword evidence="5" id="KW-0547">Nucleotide-binding</keyword>
<evidence type="ECO:0000256" key="9">
    <source>
        <dbReference type="SAM" id="Phobius"/>
    </source>
</evidence>
<evidence type="ECO:0000313" key="11">
    <source>
        <dbReference type="EMBL" id="MCZ2720521.1"/>
    </source>
</evidence>
<gene>
    <name evidence="11" type="ORF">O1D97_02375</name>
</gene>
<dbReference type="Gene3D" id="3.30.565.10">
    <property type="entry name" value="Histidine kinase-like ATPase, C-terminal domain"/>
    <property type="match status" value="1"/>
</dbReference>
<evidence type="ECO:0000256" key="2">
    <source>
        <dbReference type="ARBA" id="ARBA00012438"/>
    </source>
</evidence>
<dbReference type="CDD" id="cd00082">
    <property type="entry name" value="HisKA"/>
    <property type="match status" value="1"/>
</dbReference>
<keyword evidence="9" id="KW-0472">Membrane</keyword>
<dbReference type="SUPFAM" id="SSF55785">
    <property type="entry name" value="PYP-like sensor domain (PAS domain)"/>
    <property type="match status" value="1"/>
</dbReference>
<name>A0ABT4JQT6_9GAMM</name>
<keyword evidence="4" id="KW-0808">Transferase</keyword>
<dbReference type="Gene3D" id="1.10.287.130">
    <property type="match status" value="1"/>
</dbReference>
<dbReference type="CDD" id="cd00075">
    <property type="entry name" value="HATPase"/>
    <property type="match status" value="1"/>
</dbReference>
<evidence type="ECO:0000256" key="8">
    <source>
        <dbReference type="ARBA" id="ARBA00023012"/>
    </source>
</evidence>
<dbReference type="InterPro" id="IPR035965">
    <property type="entry name" value="PAS-like_dom_sf"/>
</dbReference>
<sequence>MGIPYKKNKTLFFIISLIALYIVFWGVQAISLQALLINKHRAGEDQLLTYVADLRRELKDYRFLPYTLTENPSIRRFLSDPDASNNTLLRTSIERQLEDLNKASQTQAWFVLDNEGQVLLSSTQSEADNLSHYFEPHHLKIELESQKGESILLSGYNKTNQQITHLVLAPIYQNNIITGSIGVRVNLNRLIESWTVVGDLIAITGQNHQVFLANNSKNIFDLEWDKKLSSIRFVDQTKSKLYESNDEKFLLQNVLLDDLAWTLHFLTPLQQIVRAANFIAFGGVILISLILTFLLYRRERSLKIASAVENQRLVSKNTQLQRALIENTHVGLIQLTHQGVISFINPTGHRYFQKDHDLIGTSLRNLLSIEDCDPKLILQLDTLFQSASDDKFIEQEVVFKKSLDQTFPALLSVSPIEWSDSQGYLVTVINISKRKQAEQALTKINQQLEVRVSERTEALKQTQKELLRSEKLAAIGQMSTAIAHELNQPLTGIRTLVYSAELLLQRNNIEETQATLVKLEQLVSRMHSLTSELKVLAYRRPENLTKTNCEECFTNALVSLGDQTSPLRIIKEFQHTFVYAEPTRLERIFSNLIKNTLEACEENAIAPEILIKTKLDTASKNLIIELSDNGPGTSKDTLPHLLEPFYTSKPVGKGLGLGLAISASLANDMKGQLIVGHSQQGGLTFTLTLQRAE</sequence>
<evidence type="ECO:0000256" key="1">
    <source>
        <dbReference type="ARBA" id="ARBA00000085"/>
    </source>
</evidence>
<dbReference type="PANTHER" id="PTHR43065">
    <property type="entry name" value="SENSOR HISTIDINE KINASE"/>
    <property type="match status" value="1"/>
</dbReference>
<keyword evidence="6" id="KW-0418">Kinase</keyword>
<dbReference type="InterPro" id="IPR003594">
    <property type="entry name" value="HATPase_dom"/>
</dbReference>
<keyword evidence="9" id="KW-0812">Transmembrane</keyword>
<keyword evidence="3" id="KW-0597">Phosphoprotein</keyword>
<dbReference type="InterPro" id="IPR036097">
    <property type="entry name" value="HisK_dim/P_sf"/>
</dbReference>
<dbReference type="SUPFAM" id="SSF55874">
    <property type="entry name" value="ATPase domain of HSP90 chaperone/DNA topoisomerase II/histidine kinase"/>
    <property type="match status" value="1"/>
</dbReference>
<feature type="transmembrane region" description="Helical" evidence="9">
    <location>
        <begin position="275"/>
        <end position="296"/>
    </location>
</feature>
<keyword evidence="7 11" id="KW-0067">ATP-binding</keyword>
<dbReference type="Pfam" id="PF00989">
    <property type="entry name" value="PAS"/>
    <property type="match status" value="1"/>
</dbReference>
<dbReference type="CDD" id="cd00130">
    <property type="entry name" value="PAS"/>
    <property type="match status" value="1"/>
</dbReference>
<dbReference type="SMART" id="SM00388">
    <property type="entry name" value="HisKA"/>
    <property type="match status" value="1"/>
</dbReference>
<evidence type="ECO:0000256" key="7">
    <source>
        <dbReference type="ARBA" id="ARBA00022840"/>
    </source>
</evidence>
<dbReference type="Pfam" id="PF02518">
    <property type="entry name" value="HATPase_c"/>
    <property type="match status" value="1"/>
</dbReference>
<dbReference type="PRINTS" id="PR00344">
    <property type="entry name" value="BCTRLSENSOR"/>
</dbReference>
<dbReference type="SMART" id="SM00387">
    <property type="entry name" value="HATPase_c"/>
    <property type="match status" value="1"/>
</dbReference>
<dbReference type="RefSeq" id="WP_269122492.1">
    <property type="nucleotide sequence ID" value="NZ_JAPUBN010000007.1"/>
</dbReference>
<reference evidence="11" key="1">
    <citation type="submission" date="2022-12" db="EMBL/GenBank/DDBJ databases">
        <title>Marinomonas 15G1-11 sp. nov, isolated from marine algae.</title>
        <authorList>
            <person name="Butt M."/>
            <person name="Choi D.G."/>
            <person name="Kim J.M."/>
            <person name="Lee J.K."/>
            <person name="Baek J.H."/>
            <person name="Jeon C.O."/>
        </authorList>
    </citation>
    <scope>NUCLEOTIDE SEQUENCE</scope>
    <source>
        <strain evidence="11">15G1-11</strain>
    </source>
</reference>
<evidence type="ECO:0000313" key="12">
    <source>
        <dbReference type="Proteomes" id="UP001149719"/>
    </source>
</evidence>
<dbReference type="InterPro" id="IPR003661">
    <property type="entry name" value="HisK_dim/P_dom"/>
</dbReference>
<evidence type="ECO:0000259" key="10">
    <source>
        <dbReference type="PROSITE" id="PS50109"/>
    </source>
</evidence>
<feature type="domain" description="Histidine kinase" evidence="10">
    <location>
        <begin position="481"/>
        <end position="693"/>
    </location>
</feature>
<dbReference type="GO" id="GO:0005524">
    <property type="term" value="F:ATP binding"/>
    <property type="evidence" value="ECO:0007669"/>
    <property type="project" value="UniProtKB-KW"/>
</dbReference>
<keyword evidence="8" id="KW-0902">Two-component regulatory system</keyword>
<dbReference type="InterPro" id="IPR004358">
    <property type="entry name" value="Sig_transdc_His_kin-like_C"/>
</dbReference>
<evidence type="ECO:0000256" key="4">
    <source>
        <dbReference type="ARBA" id="ARBA00022679"/>
    </source>
</evidence>
<evidence type="ECO:0000256" key="5">
    <source>
        <dbReference type="ARBA" id="ARBA00022741"/>
    </source>
</evidence>